<dbReference type="EMBL" id="AHPL01000007">
    <property type="protein sequence ID" value="KEC55590.1"/>
    <property type="molecule type" value="Genomic_DNA"/>
</dbReference>
<dbReference type="GO" id="GO:0003824">
    <property type="term" value="F:catalytic activity"/>
    <property type="evidence" value="ECO:0007669"/>
    <property type="project" value="UniProtKB-ARBA"/>
</dbReference>
<dbReference type="InterPro" id="IPR008638">
    <property type="entry name" value="FhaB/CdiA-like_TPS"/>
</dbReference>
<dbReference type="RefSeq" id="WP_034459135.1">
    <property type="nucleotide sequence ID" value="NZ_CADEAH010000016.1"/>
</dbReference>
<dbReference type="STRING" id="1134510.O9A_00870"/>
<dbReference type="Pfam" id="PF13332">
    <property type="entry name" value="Fil_haemagg_2"/>
    <property type="match status" value="3"/>
</dbReference>
<dbReference type="Pfam" id="PF05860">
    <property type="entry name" value="TPS"/>
    <property type="match status" value="1"/>
</dbReference>
<gene>
    <name evidence="3" type="ORF">O9A_00870</name>
</gene>
<keyword evidence="4" id="KW-1185">Reference proteome</keyword>
<feature type="compositionally biased region" description="Basic and acidic residues" evidence="1">
    <location>
        <begin position="2108"/>
        <end position="2117"/>
    </location>
</feature>
<dbReference type="Proteomes" id="UP000027015">
    <property type="component" value="Unassembled WGS sequence"/>
</dbReference>
<name>A0A067W6K7_9HYPH</name>
<evidence type="ECO:0000256" key="1">
    <source>
        <dbReference type="SAM" id="MobiDB-lite"/>
    </source>
</evidence>
<dbReference type="InterPro" id="IPR011050">
    <property type="entry name" value="Pectin_lyase_fold/virulence"/>
</dbReference>
<dbReference type="InterPro" id="IPR012334">
    <property type="entry name" value="Pectin_lyas_fold"/>
</dbReference>
<dbReference type="SUPFAM" id="SSF51126">
    <property type="entry name" value="Pectin lyase-like"/>
    <property type="match status" value="1"/>
</dbReference>
<dbReference type="NCBIfam" id="TIGR01901">
    <property type="entry name" value="adhes_NPXG"/>
    <property type="match status" value="1"/>
</dbReference>
<protein>
    <submittedName>
        <fullName evidence="3">Filamentous hemagglutinin family domain-containing protein</fullName>
    </submittedName>
</protein>
<evidence type="ECO:0000313" key="4">
    <source>
        <dbReference type="Proteomes" id="UP000027015"/>
    </source>
</evidence>
<feature type="region of interest" description="Disordered" evidence="1">
    <location>
        <begin position="2104"/>
        <end position="2123"/>
    </location>
</feature>
<proteinExistence type="predicted"/>
<dbReference type="InterPro" id="IPR025157">
    <property type="entry name" value="Hemagglutinin_rpt"/>
</dbReference>
<dbReference type="PATRIC" id="fig|1134510.3.peg.994"/>
<evidence type="ECO:0000259" key="2">
    <source>
        <dbReference type="SMART" id="SM00912"/>
    </source>
</evidence>
<accession>A0A067W6K7</accession>
<dbReference type="OrthoDB" id="2664633at2"/>
<organism evidence="3 4">
    <name type="scientific">Bartonella koehlerae C-29</name>
    <dbReference type="NCBI Taxonomy" id="1134510"/>
    <lineage>
        <taxon>Bacteria</taxon>
        <taxon>Pseudomonadati</taxon>
        <taxon>Pseudomonadota</taxon>
        <taxon>Alphaproteobacteria</taxon>
        <taxon>Hyphomicrobiales</taxon>
        <taxon>Bartonellaceae</taxon>
        <taxon>Bartonella</taxon>
    </lineage>
</organism>
<dbReference type="Gene3D" id="2.160.20.10">
    <property type="entry name" value="Single-stranded right-handed beta-helix, Pectin lyase-like"/>
    <property type="match status" value="1"/>
</dbReference>
<dbReference type="SMART" id="SM00912">
    <property type="entry name" value="Haemagg_act"/>
    <property type="match status" value="1"/>
</dbReference>
<dbReference type="HOGENOM" id="CLU_000043_2_2_5"/>
<evidence type="ECO:0000313" key="3">
    <source>
        <dbReference type="EMBL" id="KEC55590.1"/>
    </source>
</evidence>
<dbReference type="eggNOG" id="COG3210">
    <property type="taxonomic scope" value="Bacteria"/>
</dbReference>
<sequence>MSYDYKKKRATCLGILVSSTMLKKVLLGGLGFSFLFQPSILQAQIAVDPHVSAANRPDLGAAPNGVPSIDIVTPNSSGLSHNKYYDFNISHSGVIWNNHAQELGQSQLGGIMPGNPHLRVSGSAKVILNEVTNGKRSALNGSGEVFGKQADVIIANPNGITCDGCGFINTSHAILTTGIPEIDVSGFLKGFVVRGGDITFGVRGANFFSGKRAVDVVDIVSRTVHFGGAVAGKEIGVAAGTGNFDYASRQMKALTDITGKPEYAIDGSAFGALQADRIKIVATEKGVGVRMRHDMAANAGQLHISADGKISLQNVFGHGGVVLQSKKQSVLAKQITSKKYIEIAAHKDVTLETVGTDGHLSLDAQSGVLSMAEKATSIGNMKLSSGRAIKVSQLGAGADMVYETAGDLTIGGYVLAGGILKARVGGDIRAHFLAGGVDMAATKAAASLVFGKKGGVDLQSAEGTINAENIYGAGDVTLVANGGLSISQTLISHHDIAIHAKSNVAVHFGQLIAYGNADIRGGAIDFSSLMTGGDAVLKVGSLEARTLLIGGDFSQSSVSGKLILHEKGSLSITAEKGVEVGQIVSGENIALFAGNDIYYDQIIGYGTATLTSGSGRISIKNMLFVMGDVRLTAKTLDLSKNRSRIHTPQTLFLKGDYIDVSGSELIYGGLDFNSTEALKIHHARLQAVTDEAGSGDIVFIAPDVMVDEATSVLAARDFTIKTGKFKNNGQLAAGRDLSFSVTGDVTNSRTGLIYVRGNGALKVDGILLNDFGAIVAERDLSFTNVDGTGKSLSLINKAGLIQVGGNLSIQTKTLKNQADRTPVITDKTEEVAIAFKKPDNYDSLNNNGLLNKITSDRWSKGYIDTPFLEHREFILEKEFWDSKEKTYGKVTLNSGIVYKAFTWQIAAENGKDRTQTYIWNDRSYMTEKTVTQAFSYKPVVQGMIQSTDDLIIHADNIENHYSIIEAGRNADIHADVLTNLGKTVYKNIYLGCKAGTDNCYAYNVDGSRNIALDLTNDTFRHISSQVLDTVSGFIQADGTLNLMVETLDNTAAEGSITGGAHFGAKAVGGNPLDILNGLTGVEALFSQKFDINGAGGFAEGSALPLPKPQLDNVGGTLPKQNFLYKTRAKFLDVDKFYGSAYFLNRIGYNPDKEIFFLGDAYFEKQLVENQLRDLVGQGLGKGMLIPGKDVIEQMKTLLDRGAEYVKANNLSFGEALSEQKLVGLETPMVIYVRQSVKGMDVYAPVLYIPEKDRASFISAGAWIMGEDVNITSKNITNSGQIKAAHHLQMKSSKILGQGGHFVAAGDAVLLADSNICFESGRTSVEGVETVLNTDALSVGGNVVAIAKQDVTVSGVRITTRRALVLSALEGILSIVSAANTNHIGQNIFVIQHQSEVHSGGSVTFLAAKDLSVAGSRVQAHDTLYLKTEKNVSIDATHNSINHYTHDQTSRFVLHKCSHLSAGKDIVVTAGQDIGVSSSNLEAKGNVSFGGQGAINIIAKADKVEYHLQSKGTQIDRHVSAFVGASIKGKGDFIAVAGQEGKPHDLSIFGSSVTADGKVWMQASNDILITNTENSLRLKISDHTKGGFFGSDKSVHNNVEVSEVMGSNIFGGEGVTIESGKDTQIVQSILIANMADETQDQVKANIFLKSGDNIIIKGAEEKFNQQKEWIKKAFLNKKRSHKSEVHKTPVSSTFEAEGNIVIESKGNTVISGSQLFTGKGMSVTGESVSIDGMNEHHNSHSQEHESGFGVGSTTNFIFIGGKESKTKNDEIVEYKGSSLNAGGNIKIAAEKSNVRVVGSDLTAREELRLSAAHNVNVKDGLNNHSSNSQEKRFGFAIQLTKKHNDSALGIVYAKDNEKQGENSTVQSYLMGRRDVQVGANHDVCVQAADILAERDVNIHAGHDVKLLKSHDGSNANEVHEKSFTNIKTSVSVGTVKDVSDATKCFTNEDEKHEINSSIAGKKAYDLYNKGKDPYNGIKGEVTKDALLQGADVSTSITVGFKSEKTAASSHISTAVTDTIEAGRAVNIQAQKGSIYGIGADIIAGSNPVYQVDNNEQRQNITLKAGQNIKLESAQNTKATQNNSQNSLVNINYNFSSNDSGWIGNASVGKGKDSSEEVQQKNSHVVSTDTVQISSGANTALEGAVVSSKHAKMDVGSDFTIMSRSDRGQTSSKQQSLSIGYNGKKKTDAATTNMSLNKDKFSSEYHSVVEQSGIKAGKKGFEIIVKDKTTLTDSIIESSALAEKNSLITGTITMSDIANSAKAQASSKGLSLATGGPMYQGKYGIAKNIAKNALDHAKEHDSVEGQTKSAISDGTIILTDEIGQKALTRQEAEQAIVSLNRDIATAHHAVSQIDVKKLERIVHENREMVTQLLEEGFKYSDEAYKTMFIKEHPIAVVERDKDGNIIYLKDKNGNPIKNSHGQKIPKSHYLTAEEKEHLQAGSDGKVHVFFNGIFNSPEAAAGYAVQHADNKNEPLYFVVFPQANSTISELMIAGYQKFLENNFWGLTNSTKEAQDLLKSNGNTGLQLYGHSRGGMTLGNALSALEKQGVHGLAGNTSINLYAPAFNAQSIANMLDKLSDGKQTSVGFENHQYDFVGTVIGKNPYTYEKIPAGSNESIETLKIINGYPSVHACLGSGSPQCHDMYGPSYRVQIPSGQTR</sequence>
<comment type="caution">
    <text evidence="3">The sequence shown here is derived from an EMBL/GenBank/DDBJ whole genome shotgun (WGS) entry which is preliminary data.</text>
</comment>
<reference evidence="3 4" key="1">
    <citation type="submission" date="2012-04" db="EMBL/GenBank/DDBJ databases">
        <title>The Genome Sequence of Bartonella koehlerae C-29.</title>
        <authorList>
            <consortium name="The Broad Institute Genome Sequencing Platform"/>
            <consortium name="The Broad Institute Genome Sequencing Center for Infectious Disease"/>
            <person name="Feldgarden M."/>
            <person name="Kirby J."/>
            <person name="Kosoy M."/>
            <person name="Birtles R."/>
            <person name="Probert W.S."/>
            <person name="Chiaraviglio L."/>
            <person name="Walker B."/>
            <person name="Young S.K."/>
            <person name="Zeng Q."/>
            <person name="Gargeya S."/>
            <person name="Fitzgerald M."/>
            <person name="Haas B."/>
            <person name="Abouelleil A."/>
            <person name="Alvarado L."/>
            <person name="Arachchi H.M."/>
            <person name="Berlin A.M."/>
            <person name="Chapman S.B."/>
            <person name="Goldberg J."/>
            <person name="Griggs A."/>
            <person name="Gujja S."/>
            <person name="Hansen M."/>
            <person name="Howarth C."/>
            <person name="Imamovic A."/>
            <person name="Larimer J."/>
            <person name="McCowen C."/>
            <person name="Montmayeur A."/>
            <person name="Murphy C."/>
            <person name="Neiman D."/>
            <person name="Pearson M."/>
            <person name="Priest M."/>
            <person name="Roberts A."/>
            <person name="Saif S."/>
            <person name="Shea T."/>
            <person name="Sisk P."/>
            <person name="Sykes S."/>
            <person name="Wortman J."/>
            <person name="Nusbaum C."/>
            <person name="Birren B."/>
        </authorList>
    </citation>
    <scope>NUCLEOTIDE SEQUENCE [LARGE SCALE GENOMIC DNA]</scope>
    <source>
        <strain evidence="3 4">C-29</strain>
    </source>
</reference>
<feature type="domain" description="Filamentous haemagglutinin FhaB/tRNA nuclease CdiA-like TPS" evidence="2">
    <location>
        <begin position="63"/>
        <end position="185"/>
    </location>
</feature>